<evidence type="ECO:0000313" key="3">
    <source>
        <dbReference type="Proteomes" id="UP000240357"/>
    </source>
</evidence>
<dbReference type="Proteomes" id="UP000240357">
    <property type="component" value="Unassembled WGS sequence"/>
</dbReference>
<sequence>MKKPVKFSLLPKAAIVFAIACTTLITACRDEVIAPATRSDNPGNSNPNENSGQLWKGKTVQLKWSALDFQKLEYNPAGQLIRYTSQYNSVQGTDQVTKFIQQFDYDAQNRLVKKIAIGDGLITYYSYNGPVLEKATEYNLIGKPLVEYVFTFNNQQQLITQVKFFFETDDQKREQEKSTYRYDERGNLNEVGLYYKDPVTQQFKLTSVFHFSDFDDKVNVIPYLNSPYLPHIPFWKNNPGSKKVENVTTGAFSAEESYTYVYHENGLPNKRITKAEVGQDRTFTYEGEFLYTETK</sequence>
<keyword evidence="1" id="KW-0732">Signal</keyword>
<dbReference type="RefSeq" id="WP_106933122.1">
    <property type="nucleotide sequence ID" value="NZ_PYFT01000001.1"/>
</dbReference>
<evidence type="ECO:0008006" key="4">
    <source>
        <dbReference type="Google" id="ProtNLM"/>
    </source>
</evidence>
<dbReference type="OrthoDB" id="849185at2"/>
<dbReference type="EMBL" id="PYFT01000001">
    <property type="protein sequence ID" value="PSR56951.1"/>
    <property type="molecule type" value="Genomic_DNA"/>
</dbReference>
<evidence type="ECO:0000256" key="1">
    <source>
        <dbReference type="SAM" id="SignalP"/>
    </source>
</evidence>
<keyword evidence="3" id="KW-1185">Reference proteome</keyword>
<comment type="caution">
    <text evidence="2">The sequence shown here is derived from an EMBL/GenBank/DDBJ whole genome shotgun (WGS) entry which is preliminary data.</text>
</comment>
<proteinExistence type="predicted"/>
<name>A0A2T2YN74_9BACT</name>
<protein>
    <recommendedName>
        <fullName evidence="4">DUF4595 domain-containing protein</fullName>
    </recommendedName>
</protein>
<organism evidence="2 3">
    <name type="scientific">Adhaeribacter arboris</name>
    <dbReference type="NCBI Taxonomy" id="2072846"/>
    <lineage>
        <taxon>Bacteria</taxon>
        <taxon>Pseudomonadati</taxon>
        <taxon>Bacteroidota</taxon>
        <taxon>Cytophagia</taxon>
        <taxon>Cytophagales</taxon>
        <taxon>Hymenobacteraceae</taxon>
        <taxon>Adhaeribacter</taxon>
    </lineage>
</organism>
<gene>
    <name evidence="2" type="ORF">AHMF7605_27380</name>
</gene>
<evidence type="ECO:0000313" key="2">
    <source>
        <dbReference type="EMBL" id="PSR56951.1"/>
    </source>
</evidence>
<feature type="signal peptide" evidence="1">
    <location>
        <begin position="1"/>
        <end position="27"/>
    </location>
</feature>
<accession>A0A2T2YN74</accession>
<feature type="chain" id="PRO_5015500960" description="DUF4595 domain-containing protein" evidence="1">
    <location>
        <begin position="28"/>
        <end position="295"/>
    </location>
</feature>
<reference evidence="2 3" key="1">
    <citation type="submission" date="2018-03" db="EMBL/GenBank/DDBJ databases">
        <title>Adhaeribacter sp. HMF7605 Genome sequencing and assembly.</title>
        <authorList>
            <person name="Kang H."/>
            <person name="Kang J."/>
            <person name="Cha I."/>
            <person name="Kim H."/>
            <person name="Joh K."/>
        </authorList>
    </citation>
    <scope>NUCLEOTIDE SEQUENCE [LARGE SCALE GENOMIC DNA]</scope>
    <source>
        <strain evidence="2 3">HMF7605</strain>
    </source>
</reference>
<dbReference type="PROSITE" id="PS51257">
    <property type="entry name" value="PROKAR_LIPOPROTEIN"/>
    <property type="match status" value="1"/>
</dbReference>
<dbReference type="AlphaFoldDB" id="A0A2T2YN74"/>